<accession>A0AAD7K413</accession>
<organism evidence="2 3">
    <name type="scientific">Mycena maculata</name>
    <dbReference type="NCBI Taxonomy" id="230809"/>
    <lineage>
        <taxon>Eukaryota</taxon>
        <taxon>Fungi</taxon>
        <taxon>Dikarya</taxon>
        <taxon>Basidiomycota</taxon>
        <taxon>Agaricomycotina</taxon>
        <taxon>Agaricomycetes</taxon>
        <taxon>Agaricomycetidae</taxon>
        <taxon>Agaricales</taxon>
        <taxon>Marasmiineae</taxon>
        <taxon>Mycenaceae</taxon>
        <taxon>Mycena</taxon>
    </lineage>
</organism>
<evidence type="ECO:0000313" key="2">
    <source>
        <dbReference type="EMBL" id="KAJ7777712.1"/>
    </source>
</evidence>
<feature type="chain" id="PRO_5042029387" evidence="1">
    <location>
        <begin position="20"/>
        <end position="145"/>
    </location>
</feature>
<evidence type="ECO:0000256" key="1">
    <source>
        <dbReference type="SAM" id="SignalP"/>
    </source>
</evidence>
<proteinExistence type="predicted"/>
<reference evidence="2" key="1">
    <citation type="submission" date="2023-03" db="EMBL/GenBank/DDBJ databases">
        <title>Massive genome expansion in bonnet fungi (Mycena s.s.) driven by repeated elements and novel gene families across ecological guilds.</title>
        <authorList>
            <consortium name="Lawrence Berkeley National Laboratory"/>
            <person name="Harder C.B."/>
            <person name="Miyauchi S."/>
            <person name="Viragh M."/>
            <person name="Kuo A."/>
            <person name="Thoen E."/>
            <person name="Andreopoulos B."/>
            <person name="Lu D."/>
            <person name="Skrede I."/>
            <person name="Drula E."/>
            <person name="Henrissat B."/>
            <person name="Morin E."/>
            <person name="Kohler A."/>
            <person name="Barry K."/>
            <person name="LaButti K."/>
            <person name="Morin E."/>
            <person name="Salamov A."/>
            <person name="Lipzen A."/>
            <person name="Mereny Z."/>
            <person name="Hegedus B."/>
            <person name="Baldrian P."/>
            <person name="Stursova M."/>
            <person name="Weitz H."/>
            <person name="Taylor A."/>
            <person name="Grigoriev I.V."/>
            <person name="Nagy L.G."/>
            <person name="Martin F."/>
            <person name="Kauserud H."/>
        </authorList>
    </citation>
    <scope>NUCLEOTIDE SEQUENCE</scope>
    <source>
        <strain evidence="2">CBHHK188m</strain>
    </source>
</reference>
<dbReference type="AlphaFoldDB" id="A0AAD7K413"/>
<keyword evidence="3" id="KW-1185">Reference proteome</keyword>
<comment type="caution">
    <text evidence="2">The sequence shown here is derived from an EMBL/GenBank/DDBJ whole genome shotgun (WGS) entry which is preliminary data.</text>
</comment>
<sequence>MARIISIFLALFIASASIAAPLERRQVQVSAACNEDRINILTAVLESDAAVDKIDTSDDATATAVGAAKLGLSSAGTGVKAILSAIIDGVNPPASGQTSVELGLNTTRFALAGITNPAVNSTVAAAQAAVQTAIGAANDIIRDCN</sequence>
<evidence type="ECO:0000313" key="3">
    <source>
        <dbReference type="Proteomes" id="UP001215280"/>
    </source>
</evidence>
<dbReference type="EMBL" id="JARJLG010000010">
    <property type="protein sequence ID" value="KAJ7777712.1"/>
    <property type="molecule type" value="Genomic_DNA"/>
</dbReference>
<name>A0AAD7K413_9AGAR</name>
<keyword evidence="1" id="KW-0732">Signal</keyword>
<protein>
    <submittedName>
        <fullName evidence="2">Uncharacterized protein</fullName>
    </submittedName>
</protein>
<gene>
    <name evidence="2" type="ORF">DFH07DRAFT_936712</name>
</gene>
<dbReference type="Proteomes" id="UP001215280">
    <property type="component" value="Unassembled WGS sequence"/>
</dbReference>
<feature type="signal peptide" evidence="1">
    <location>
        <begin position="1"/>
        <end position="19"/>
    </location>
</feature>